<evidence type="ECO:0000256" key="1">
    <source>
        <dbReference type="ARBA" id="ARBA00004123"/>
    </source>
</evidence>
<organism evidence="4 5">
    <name type="scientific">Dictyostelium purpureum</name>
    <name type="common">Slime mold</name>
    <dbReference type="NCBI Taxonomy" id="5786"/>
    <lineage>
        <taxon>Eukaryota</taxon>
        <taxon>Amoebozoa</taxon>
        <taxon>Evosea</taxon>
        <taxon>Eumycetozoa</taxon>
        <taxon>Dictyostelia</taxon>
        <taxon>Dictyosteliales</taxon>
        <taxon>Dictyosteliaceae</taxon>
        <taxon>Dictyostelium</taxon>
    </lineage>
</organism>
<dbReference type="PANTHER" id="PTHR12585">
    <property type="entry name" value="SCC1 / RAD21 FAMILY MEMBER"/>
    <property type="match status" value="1"/>
</dbReference>
<sequence>MFFSQIVLAKRGSLGKIWLAGHWDKKLAKNVVFKTNIPKSIKFILKPHVPMALRMTSHLLLGVVRIYSKKAKYLLSDCTEAVVKLKGLSKTVSKIDLPVEEDPQSLLITGPRNTESKPQVYQEVDRFLRNIDIRDLVVDPLYDPNKLEPSEKPNYSDLFGETAADEAMVNMNTPGGIGLFDEDTPLSKKPKSDELRKDETNILNLTPQQSLFQQFKTPTTPTTPGGRSIIEDLAVNINPLYDVSRIPQTPKDDLMTGDGDKMVDFGGWEPKSPKSAATEAEGTSDLLNTTTTTATTATLIEEKSANQIIQDAKDKFGAQIEAEKNKKGTTRVRHVRESDGVLNDREIKRFKNPRPLTIERSLLPNQLSVVVAKTKEIPLKQRMLNTIRNNISNTFFKTFGEVLQNRYPKVLQSVEAPYAQYLRSRMTYSKMMQNNEFLANVEADNTRNDLGIPQFTENPDLKDDQETEEILLKSINNRIISEGVGISPSEKKKLKTEPLSENDHQRIDQLRGELDARNKEGLDLFYKPNDNQLLRAETFSSDSASKDFEQKLREQDDGFGFDIGNDFEPQQPRDDDRALELLEDKNEGFGNFDEDYPQQFEDIQPGQRQPPRNPHLEKKIWSTKTKNMHNILDNNFKSKSEIGFLDDIIKPIQNQPNNTNARVAAACYFYELLILKTKVLVDLKQPETSLDDYPDIKITKTQYFDNVEGFEVVENDGL</sequence>
<gene>
    <name evidence="4" type="ORF">DICPUDRAFT_94435</name>
</gene>
<protein>
    <recommendedName>
        <fullName evidence="3">Rad21/Rec8-like protein N-terminal domain-containing protein</fullName>
    </recommendedName>
</protein>
<dbReference type="InterPro" id="IPR036390">
    <property type="entry name" value="WH_DNA-bd_sf"/>
</dbReference>
<dbReference type="OMA" id="ACYFYEL"/>
<dbReference type="GO" id="GO:1990414">
    <property type="term" value="P:replication-born double-strand break repair via sister chromatid exchange"/>
    <property type="evidence" value="ECO:0000318"/>
    <property type="project" value="GO_Central"/>
</dbReference>
<dbReference type="InParanoid" id="F0ZJG7"/>
<dbReference type="SUPFAM" id="SSF46785">
    <property type="entry name" value="Winged helix' DNA-binding domain"/>
    <property type="match status" value="1"/>
</dbReference>
<dbReference type="GO" id="GO:0005634">
    <property type="term" value="C:nucleus"/>
    <property type="evidence" value="ECO:0007669"/>
    <property type="project" value="UniProtKB-SubCell"/>
</dbReference>
<evidence type="ECO:0000313" key="5">
    <source>
        <dbReference type="Proteomes" id="UP000001064"/>
    </source>
</evidence>
<evidence type="ECO:0000313" key="4">
    <source>
        <dbReference type="EMBL" id="EGC35917.1"/>
    </source>
</evidence>
<dbReference type="Pfam" id="PF04825">
    <property type="entry name" value="Rad21_Rec8_N"/>
    <property type="match status" value="1"/>
</dbReference>
<evidence type="ECO:0000259" key="3">
    <source>
        <dbReference type="Pfam" id="PF04825"/>
    </source>
</evidence>
<keyword evidence="2" id="KW-0539">Nucleus</keyword>
<dbReference type="InterPro" id="IPR006910">
    <property type="entry name" value="Rad21_Rec8_N"/>
</dbReference>
<dbReference type="eggNOG" id="KOG1213">
    <property type="taxonomic scope" value="Eukaryota"/>
</dbReference>
<name>F0ZJG7_DICPU</name>
<dbReference type="RefSeq" id="XP_003287571.1">
    <property type="nucleotide sequence ID" value="XM_003287523.1"/>
</dbReference>
<dbReference type="GeneID" id="10500513"/>
<dbReference type="InterPro" id="IPR023093">
    <property type="entry name" value="ScpA-like_C"/>
</dbReference>
<dbReference type="KEGG" id="dpp:DICPUDRAFT_94435"/>
<dbReference type="Gene3D" id="1.10.10.580">
    <property type="entry name" value="Structural maintenance of chromosome 1. Chain E"/>
    <property type="match status" value="1"/>
</dbReference>
<reference evidence="5" key="1">
    <citation type="journal article" date="2011" name="Genome Biol.">
        <title>Comparative genomics of the social amoebae Dictyostelium discoideum and Dictyostelium purpureum.</title>
        <authorList>
            <consortium name="US DOE Joint Genome Institute (JGI-PGF)"/>
            <person name="Sucgang R."/>
            <person name="Kuo A."/>
            <person name="Tian X."/>
            <person name="Salerno W."/>
            <person name="Parikh A."/>
            <person name="Feasley C.L."/>
            <person name="Dalin E."/>
            <person name="Tu H."/>
            <person name="Huang E."/>
            <person name="Barry K."/>
            <person name="Lindquist E."/>
            <person name="Shapiro H."/>
            <person name="Bruce D."/>
            <person name="Schmutz J."/>
            <person name="Salamov A."/>
            <person name="Fey P."/>
            <person name="Gaudet P."/>
            <person name="Anjard C."/>
            <person name="Babu M.M."/>
            <person name="Basu S."/>
            <person name="Bushmanova Y."/>
            <person name="van der Wel H."/>
            <person name="Katoh-Kurasawa M."/>
            <person name="Dinh C."/>
            <person name="Coutinho P.M."/>
            <person name="Saito T."/>
            <person name="Elias M."/>
            <person name="Schaap P."/>
            <person name="Kay R.R."/>
            <person name="Henrissat B."/>
            <person name="Eichinger L."/>
            <person name="Rivero F."/>
            <person name="Putnam N.H."/>
            <person name="West C.M."/>
            <person name="Loomis W.F."/>
            <person name="Chisholm R.L."/>
            <person name="Shaulsky G."/>
            <person name="Strassmann J.E."/>
            <person name="Queller D.C."/>
            <person name="Kuspa A."/>
            <person name="Grigoriev I.V."/>
        </authorList>
    </citation>
    <scope>NUCLEOTIDE SEQUENCE [LARGE SCALE GENOMIC DNA]</scope>
    <source>
        <strain evidence="5">QSDP1</strain>
    </source>
</reference>
<dbReference type="VEuPathDB" id="AmoebaDB:DICPUDRAFT_94435"/>
<dbReference type="OrthoDB" id="10071381at2759"/>
<proteinExistence type="predicted"/>
<dbReference type="PANTHER" id="PTHR12585:SF69">
    <property type="entry name" value="FI11703P"/>
    <property type="match status" value="1"/>
</dbReference>
<dbReference type="Proteomes" id="UP000001064">
    <property type="component" value="Unassembled WGS sequence"/>
</dbReference>
<dbReference type="InterPro" id="IPR039781">
    <property type="entry name" value="Rad21/Rec8-like"/>
</dbReference>
<accession>F0ZJG7</accession>
<feature type="domain" description="Rad21/Rec8-like protein N-terminal" evidence="3">
    <location>
        <begin position="1"/>
        <end position="101"/>
    </location>
</feature>
<evidence type="ECO:0000256" key="2">
    <source>
        <dbReference type="ARBA" id="ARBA00023242"/>
    </source>
</evidence>
<comment type="subcellular location">
    <subcellularLocation>
        <location evidence="1">Nucleus</location>
    </subcellularLocation>
</comment>
<keyword evidence="5" id="KW-1185">Reference proteome</keyword>
<dbReference type="GO" id="GO:0008278">
    <property type="term" value="C:cohesin complex"/>
    <property type="evidence" value="ECO:0000318"/>
    <property type="project" value="GO_Central"/>
</dbReference>
<dbReference type="EMBL" id="GL871043">
    <property type="protein sequence ID" value="EGC35917.1"/>
    <property type="molecule type" value="Genomic_DNA"/>
</dbReference>
<dbReference type="GO" id="GO:0003682">
    <property type="term" value="F:chromatin binding"/>
    <property type="evidence" value="ECO:0000318"/>
    <property type="project" value="GO_Central"/>
</dbReference>
<dbReference type="GO" id="GO:0007062">
    <property type="term" value="P:sister chromatid cohesion"/>
    <property type="evidence" value="ECO:0000318"/>
    <property type="project" value="GO_Central"/>
</dbReference>
<dbReference type="AlphaFoldDB" id="F0ZJG7"/>
<dbReference type="STRING" id="5786.F0ZJG7"/>